<dbReference type="RefSeq" id="WP_060191819.1">
    <property type="nucleotide sequence ID" value="NZ_LPHD01000049.1"/>
</dbReference>
<organism evidence="1 2">
    <name type="scientific">Burkholderia ubonensis</name>
    <dbReference type="NCBI Taxonomy" id="101571"/>
    <lineage>
        <taxon>Bacteria</taxon>
        <taxon>Pseudomonadati</taxon>
        <taxon>Pseudomonadota</taxon>
        <taxon>Betaproteobacteria</taxon>
        <taxon>Burkholderiales</taxon>
        <taxon>Burkholderiaceae</taxon>
        <taxon>Burkholderia</taxon>
        <taxon>Burkholderia cepacia complex</taxon>
    </lineage>
</organism>
<protein>
    <submittedName>
        <fullName evidence="1">Uncharacterized protein</fullName>
    </submittedName>
</protein>
<dbReference type="EMBL" id="LPHD01000049">
    <property type="protein sequence ID" value="KWA83710.1"/>
    <property type="molecule type" value="Genomic_DNA"/>
</dbReference>
<name>A0A106QB16_9BURK</name>
<evidence type="ECO:0000313" key="1">
    <source>
        <dbReference type="EMBL" id="KWA83710.1"/>
    </source>
</evidence>
<reference evidence="1 2" key="1">
    <citation type="submission" date="2015-11" db="EMBL/GenBank/DDBJ databases">
        <title>Expanding the genomic diversity of Burkholderia species for the development of highly accurate diagnostics.</title>
        <authorList>
            <person name="Sahl J."/>
            <person name="Keim P."/>
            <person name="Wagner D."/>
        </authorList>
    </citation>
    <scope>NUCLEOTIDE SEQUENCE [LARGE SCALE GENOMIC DNA]</scope>
    <source>
        <strain evidence="1 2">MSMB2087WGS</strain>
    </source>
</reference>
<accession>A0A106QB16</accession>
<gene>
    <name evidence="1" type="ORF">WL29_20295</name>
</gene>
<sequence>MQTMLFHKDVYAPVQLFQSPGTVSLHYTRHALAAAHEDRYGDLTSHLSPKLLIASSEIVEVECAMTGRILKRVIRHQVTDRLDLVWVVLVDGLVKTVWGNLHEDHHKTLNRGRYVQAPRLH</sequence>
<dbReference type="Proteomes" id="UP000060630">
    <property type="component" value="Unassembled WGS sequence"/>
</dbReference>
<comment type="caution">
    <text evidence="1">The sequence shown here is derived from an EMBL/GenBank/DDBJ whole genome shotgun (WGS) entry which is preliminary data.</text>
</comment>
<evidence type="ECO:0000313" key="2">
    <source>
        <dbReference type="Proteomes" id="UP000060630"/>
    </source>
</evidence>
<dbReference type="AlphaFoldDB" id="A0A106QB16"/>
<proteinExistence type="predicted"/>